<dbReference type="RefSeq" id="WP_089306870.1">
    <property type="nucleotide sequence ID" value="NZ_FZOO01000009.1"/>
</dbReference>
<gene>
    <name evidence="2" type="ORF">SAMN06893096_109183</name>
</gene>
<dbReference type="InterPro" id="IPR029058">
    <property type="entry name" value="AB_hydrolase_fold"/>
</dbReference>
<dbReference type="InterPro" id="IPR000073">
    <property type="entry name" value="AB_hydrolase_1"/>
</dbReference>
<organism evidence="2 3">
    <name type="scientific">Geodermatophilus pulveris</name>
    <dbReference type="NCBI Taxonomy" id="1564159"/>
    <lineage>
        <taxon>Bacteria</taxon>
        <taxon>Bacillati</taxon>
        <taxon>Actinomycetota</taxon>
        <taxon>Actinomycetes</taxon>
        <taxon>Geodermatophilales</taxon>
        <taxon>Geodermatophilaceae</taxon>
        <taxon>Geodermatophilus</taxon>
    </lineage>
</organism>
<feature type="domain" description="AB hydrolase-1" evidence="1">
    <location>
        <begin position="16"/>
        <end position="243"/>
    </location>
</feature>
<dbReference type="PANTHER" id="PTHR43798">
    <property type="entry name" value="MONOACYLGLYCEROL LIPASE"/>
    <property type="match status" value="1"/>
</dbReference>
<dbReference type="GO" id="GO:0016020">
    <property type="term" value="C:membrane"/>
    <property type="evidence" value="ECO:0007669"/>
    <property type="project" value="TreeGrafter"/>
</dbReference>
<dbReference type="EMBL" id="FZOO01000009">
    <property type="protein sequence ID" value="SNS87817.1"/>
    <property type="molecule type" value="Genomic_DNA"/>
</dbReference>
<dbReference type="Proteomes" id="UP000198373">
    <property type="component" value="Unassembled WGS sequence"/>
</dbReference>
<protein>
    <submittedName>
        <fullName evidence="2">Pimeloyl-ACP methyl ester carboxylesterase</fullName>
    </submittedName>
</protein>
<reference evidence="3" key="1">
    <citation type="submission" date="2017-06" db="EMBL/GenBank/DDBJ databases">
        <authorList>
            <person name="Varghese N."/>
            <person name="Submissions S."/>
        </authorList>
    </citation>
    <scope>NUCLEOTIDE SEQUENCE [LARGE SCALE GENOMIC DNA]</scope>
    <source>
        <strain evidence="3">DSM 46839</strain>
    </source>
</reference>
<dbReference type="GO" id="GO:0047372">
    <property type="term" value="F:monoacylglycerol lipase activity"/>
    <property type="evidence" value="ECO:0007669"/>
    <property type="project" value="TreeGrafter"/>
</dbReference>
<keyword evidence="3" id="KW-1185">Reference proteome</keyword>
<dbReference type="Gene3D" id="3.40.50.1820">
    <property type="entry name" value="alpha/beta hydrolase"/>
    <property type="match status" value="1"/>
</dbReference>
<dbReference type="OrthoDB" id="27092at2"/>
<name>A0A239I2K0_9ACTN</name>
<accession>A0A239I2K0</accession>
<evidence type="ECO:0000313" key="3">
    <source>
        <dbReference type="Proteomes" id="UP000198373"/>
    </source>
</evidence>
<dbReference type="AlphaFoldDB" id="A0A239I2K0"/>
<sequence>MPGIAHRSGGSGDHLLLLLHGLGATGAVWDRLLPLAEASWPGPWAVPDLRGHGRSPAEPPYGYAVHAADVAALVAASGAARVTVLGHSFGGVVGAVLAGGWYGVEVARVVAVGVKIDWTDDEVARARSLAARLPQVFPTAAAAAERHLRLAGLTGLVDPSSEVAATGVRAVDGGYAAAFDPRAFGAVGPPVEQVLARAVAPLRLAAGDGDPMVGLAAMRRVDPGAVLLPGAGHNAHWEAPDAVWSLLDAR</sequence>
<dbReference type="GO" id="GO:0046464">
    <property type="term" value="P:acylglycerol catabolic process"/>
    <property type="evidence" value="ECO:0007669"/>
    <property type="project" value="TreeGrafter"/>
</dbReference>
<dbReference type="PANTHER" id="PTHR43798:SF5">
    <property type="entry name" value="MONOACYLGLYCEROL LIPASE ABHD6"/>
    <property type="match status" value="1"/>
</dbReference>
<proteinExistence type="predicted"/>
<evidence type="ECO:0000259" key="1">
    <source>
        <dbReference type="Pfam" id="PF12697"/>
    </source>
</evidence>
<dbReference type="Pfam" id="PF12697">
    <property type="entry name" value="Abhydrolase_6"/>
    <property type="match status" value="1"/>
</dbReference>
<dbReference type="InterPro" id="IPR050266">
    <property type="entry name" value="AB_hydrolase_sf"/>
</dbReference>
<dbReference type="SUPFAM" id="SSF53474">
    <property type="entry name" value="alpha/beta-Hydrolases"/>
    <property type="match status" value="1"/>
</dbReference>
<evidence type="ECO:0000313" key="2">
    <source>
        <dbReference type="EMBL" id="SNS87817.1"/>
    </source>
</evidence>